<dbReference type="CDD" id="cd06257">
    <property type="entry name" value="DnaJ"/>
    <property type="match status" value="1"/>
</dbReference>
<dbReference type="NCBIfam" id="TIGR00714">
    <property type="entry name" value="hscB"/>
    <property type="match status" value="1"/>
</dbReference>
<dbReference type="HOGENOM" id="CLU_068529_0_2_1"/>
<evidence type="ECO:0000313" key="6">
    <source>
        <dbReference type="Proteomes" id="UP000001568"/>
    </source>
</evidence>
<keyword evidence="6" id="KW-1185">Reference proteome</keyword>
<evidence type="ECO:0000259" key="4">
    <source>
        <dbReference type="PROSITE" id="PS50076"/>
    </source>
</evidence>
<accession>A4S2R0</accession>
<dbReference type="EMBL" id="CP000589">
    <property type="protein sequence ID" value="ABO97869.1"/>
    <property type="molecule type" value="Genomic_DNA"/>
</dbReference>
<dbReference type="GO" id="GO:0001671">
    <property type="term" value="F:ATPase activator activity"/>
    <property type="evidence" value="ECO:0007669"/>
    <property type="project" value="InterPro"/>
</dbReference>
<dbReference type="STRING" id="436017.A4S2R0"/>
<dbReference type="GO" id="GO:0005739">
    <property type="term" value="C:mitochondrion"/>
    <property type="evidence" value="ECO:0007669"/>
    <property type="project" value="TreeGrafter"/>
</dbReference>
<dbReference type="InterPro" id="IPR009073">
    <property type="entry name" value="HscB_oligo_C"/>
</dbReference>
<dbReference type="GO" id="GO:0044571">
    <property type="term" value="P:[2Fe-2S] cluster assembly"/>
    <property type="evidence" value="ECO:0007669"/>
    <property type="project" value="InterPro"/>
</dbReference>
<dbReference type="Pfam" id="PF07743">
    <property type="entry name" value="HSCB_C"/>
    <property type="match status" value="1"/>
</dbReference>
<evidence type="ECO:0000313" key="5">
    <source>
        <dbReference type="EMBL" id="ABO97869.1"/>
    </source>
</evidence>
<organism evidence="5 6">
    <name type="scientific">Ostreococcus lucimarinus (strain CCE9901)</name>
    <dbReference type="NCBI Taxonomy" id="436017"/>
    <lineage>
        <taxon>Eukaryota</taxon>
        <taxon>Viridiplantae</taxon>
        <taxon>Chlorophyta</taxon>
        <taxon>Mamiellophyceae</taxon>
        <taxon>Mamiellales</taxon>
        <taxon>Bathycoccaceae</taxon>
        <taxon>Ostreococcus</taxon>
    </lineage>
</organism>
<feature type="domain" description="J" evidence="4">
    <location>
        <begin position="72"/>
        <end position="144"/>
    </location>
</feature>
<proteinExistence type="inferred from homology"/>
<dbReference type="RefSeq" id="XP_001419576.1">
    <property type="nucleotide sequence ID" value="XM_001419539.1"/>
</dbReference>
<dbReference type="AlphaFoldDB" id="A4S2R0"/>
<evidence type="ECO:0000256" key="3">
    <source>
        <dbReference type="SAM" id="Coils"/>
    </source>
</evidence>
<dbReference type="OrthoDB" id="448954at2759"/>
<dbReference type="GeneID" id="5003782"/>
<keyword evidence="2" id="KW-0143">Chaperone</keyword>
<dbReference type="InterPro" id="IPR001623">
    <property type="entry name" value="DnaJ_domain"/>
</dbReference>
<dbReference type="PANTHER" id="PTHR14021:SF15">
    <property type="entry name" value="IRON-SULFUR CLUSTER CO-CHAPERONE PROTEIN HSCB"/>
    <property type="match status" value="1"/>
</dbReference>
<dbReference type="SMART" id="SM00271">
    <property type="entry name" value="DnaJ"/>
    <property type="match status" value="1"/>
</dbReference>
<protein>
    <recommendedName>
        <fullName evidence="4">J domain-containing protein</fullName>
    </recommendedName>
</protein>
<name>A4S2R0_OSTLU</name>
<dbReference type="PANTHER" id="PTHR14021">
    <property type="entry name" value="IRON-SULFUR CLUSTER CO-CHAPERONE PROTEIN HSCB"/>
    <property type="match status" value="1"/>
</dbReference>
<dbReference type="eggNOG" id="KOG3192">
    <property type="taxonomic scope" value="Eukaryota"/>
</dbReference>
<dbReference type="Gramene" id="ABO97869">
    <property type="protein sequence ID" value="ABO97869"/>
    <property type="gene ID" value="OSTLU_33536"/>
</dbReference>
<feature type="coiled-coil region" evidence="3">
    <location>
        <begin position="167"/>
        <end position="201"/>
    </location>
</feature>
<dbReference type="Proteomes" id="UP000001568">
    <property type="component" value="Chromosome 9"/>
</dbReference>
<dbReference type="InterPro" id="IPR036386">
    <property type="entry name" value="HscB_C_sf"/>
</dbReference>
<dbReference type="Gene3D" id="1.20.1280.20">
    <property type="entry name" value="HscB, C-terminal domain"/>
    <property type="match status" value="1"/>
</dbReference>
<dbReference type="KEGG" id="olu:OSTLU_33536"/>
<dbReference type="SUPFAM" id="SSF47144">
    <property type="entry name" value="HSC20 (HSCB), C-terminal oligomerisation domain"/>
    <property type="match status" value="1"/>
</dbReference>
<dbReference type="PROSITE" id="PS50076">
    <property type="entry name" value="DNAJ_2"/>
    <property type="match status" value="1"/>
</dbReference>
<dbReference type="InterPro" id="IPR004640">
    <property type="entry name" value="HscB"/>
</dbReference>
<dbReference type="GO" id="GO:0051259">
    <property type="term" value="P:protein complex oligomerization"/>
    <property type="evidence" value="ECO:0007669"/>
    <property type="project" value="InterPro"/>
</dbReference>
<reference evidence="5 6" key="1">
    <citation type="journal article" date="2007" name="Proc. Natl. Acad. Sci. U.S.A.">
        <title>The tiny eukaryote Ostreococcus provides genomic insights into the paradox of plankton speciation.</title>
        <authorList>
            <person name="Palenik B."/>
            <person name="Grimwood J."/>
            <person name="Aerts A."/>
            <person name="Rouze P."/>
            <person name="Salamov A."/>
            <person name="Putnam N."/>
            <person name="Dupont C."/>
            <person name="Jorgensen R."/>
            <person name="Derelle E."/>
            <person name="Rombauts S."/>
            <person name="Zhou K."/>
            <person name="Otillar R."/>
            <person name="Merchant S.S."/>
            <person name="Podell S."/>
            <person name="Gaasterland T."/>
            <person name="Napoli C."/>
            <person name="Gendler K."/>
            <person name="Manuell A."/>
            <person name="Tai V."/>
            <person name="Vallon O."/>
            <person name="Piganeau G."/>
            <person name="Jancek S."/>
            <person name="Heijde M."/>
            <person name="Jabbari K."/>
            <person name="Bowler C."/>
            <person name="Lohr M."/>
            <person name="Robbens S."/>
            <person name="Werner G."/>
            <person name="Dubchak I."/>
            <person name="Pazour G.J."/>
            <person name="Ren Q."/>
            <person name="Paulsen I."/>
            <person name="Delwiche C."/>
            <person name="Schmutz J."/>
            <person name="Rokhsar D."/>
            <person name="Van de Peer Y."/>
            <person name="Moreau H."/>
            <person name="Grigoriev I.V."/>
        </authorList>
    </citation>
    <scope>NUCLEOTIDE SEQUENCE [LARGE SCALE GENOMIC DNA]</scope>
    <source>
        <strain evidence="5 6">CCE9901</strain>
    </source>
</reference>
<dbReference type="Gene3D" id="1.10.287.110">
    <property type="entry name" value="DnaJ domain"/>
    <property type="match status" value="1"/>
</dbReference>
<gene>
    <name evidence="5" type="ORF">OSTLU_33536</name>
</gene>
<dbReference type="SUPFAM" id="SSF46565">
    <property type="entry name" value="Chaperone J-domain"/>
    <property type="match status" value="1"/>
</dbReference>
<keyword evidence="3" id="KW-0175">Coiled coil</keyword>
<evidence type="ECO:0000256" key="1">
    <source>
        <dbReference type="ARBA" id="ARBA00010476"/>
    </source>
</evidence>
<sequence>MANALRRLATASSRVALSRVAAGAPRAFVSDASATATPCWSCDARTTALNDDASANFFCDACGAIQPPVAADYFALLGVEPKYALESAALEDAMKRRQKLLHPDKFSTKSERERRYSADQASAVNEAYGTLRDPLRRAKYILEARGWGVTERDGRDAPVDPGLLMEVMEAREAIDEANGDAEKLRELLREHSARVTACEEETRAALDATPMVGESAKEAVVRLTYFVRIVEEIKALL</sequence>
<evidence type="ECO:0000256" key="2">
    <source>
        <dbReference type="ARBA" id="ARBA00023186"/>
    </source>
</evidence>
<dbReference type="OMA" id="ACEGMTI"/>
<dbReference type="InterPro" id="IPR036869">
    <property type="entry name" value="J_dom_sf"/>
</dbReference>
<dbReference type="GO" id="GO:0051087">
    <property type="term" value="F:protein-folding chaperone binding"/>
    <property type="evidence" value="ECO:0007669"/>
    <property type="project" value="InterPro"/>
</dbReference>
<comment type="similarity">
    <text evidence="1">Belongs to the HscB family.</text>
</comment>